<dbReference type="Pfam" id="PF20434">
    <property type="entry name" value="BD-FAE"/>
    <property type="match status" value="1"/>
</dbReference>
<keyword evidence="2" id="KW-0732">Signal</keyword>
<name>A0ABP8JQE3_9BACT</name>
<feature type="domain" description="BD-FAE-like" evidence="3">
    <location>
        <begin position="54"/>
        <end position="275"/>
    </location>
</feature>
<dbReference type="PANTHER" id="PTHR48081">
    <property type="entry name" value="AB HYDROLASE SUPERFAMILY PROTEIN C4A8.06C"/>
    <property type="match status" value="1"/>
</dbReference>
<comment type="caution">
    <text evidence="4">The sequence shown here is derived from an EMBL/GenBank/DDBJ whole genome shotgun (WGS) entry which is preliminary data.</text>
</comment>
<feature type="chain" id="PRO_5045825321" evidence="2">
    <location>
        <begin position="22"/>
        <end position="320"/>
    </location>
</feature>
<dbReference type="InterPro" id="IPR049492">
    <property type="entry name" value="BD-FAE-like_dom"/>
</dbReference>
<evidence type="ECO:0000259" key="3">
    <source>
        <dbReference type="Pfam" id="PF20434"/>
    </source>
</evidence>
<evidence type="ECO:0000256" key="1">
    <source>
        <dbReference type="ARBA" id="ARBA00022801"/>
    </source>
</evidence>
<evidence type="ECO:0000256" key="2">
    <source>
        <dbReference type="SAM" id="SignalP"/>
    </source>
</evidence>
<dbReference type="Gene3D" id="3.40.50.1820">
    <property type="entry name" value="alpha/beta hydrolase"/>
    <property type="match status" value="1"/>
</dbReference>
<protein>
    <submittedName>
        <fullName evidence="4">Alpha/beta hydrolase</fullName>
    </submittedName>
</protein>
<dbReference type="EMBL" id="BAABHB010000001">
    <property type="protein sequence ID" value="GAA4394438.1"/>
    <property type="molecule type" value="Genomic_DNA"/>
</dbReference>
<dbReference type="GO" id="GO:0016787">
    <property type="term" value="F:hydrolase activity"/>
    <property type="evidence" value="ECO:0007669"/>
    <property type="project" value="UniProtKB-KW"/>
</dbReference>
<dbReference type="SUPFAM" id="SSF53474">
    <property type="entry name" value="alpha/beta-Hydrolases"/>
    <property type="match status" value="1"/>
</dbReference>
<accession>A0ABP8JQE3</accession>
<dbReference type="InterPro" id="IPR029058">
    <property type="entry name" value="AB_hydrolase_fold"/>
</dbReference>
<reference evidence="5" key="1">
    <citation type="journal article" date="2019" name="Int. J. Syst. Evol. Microbiol.">
        <title>The Global Catalogue of Microorganisms (GCM) 10K type strain sequencing project: providing services to taxonomists for standard genome sequencing and annotation.</title>
        <authorList>
            <consortium name="The Broad Institute Genomics Platform"/>
            <consortium name="The Broad Institute Genome Sequencing Center for Infectious Disease"/>
            <person name="Wu L."/>
            <person name="Ma J."/>
        </authorList>
    </citation>
    <scope>NUCLEOTIDE SEQUENCE [LARGE SCALE GENOMIC DNA]</scope>
    <source>
        <strain evidence="5">JCM 17925</strain>
    </source>
</reference>
<dbReference type="InterPro" id="IPR050300">
    <property type="entry name" value="GDXG_lipolytic_enzyme"/>
</dbReference>
<keyword evidence="1 4" id="KW-0378">Hydrolase</keyword>
<dbReference type="PANTHER" id="PTHR48081:SF13">
    <property type="entry name" value="ALPHA_BETA HYDROLASE"/>
    <property type="match status" value="1"/>
</dbReference>
<evidence type="ECO:0000313" key="4">
    <source>
        <dbReference type="EMBL" id="GAA4394438.1"/>
    </source>
</evidence>
<organism evidence="4 5">
    <name type="scientific">Nibrella viscosa</name>
    <dbReference type="NCBI Taxonomy" id="1084524"/>
    <lineage>
        <taxon>Bacteria</taxon>
        <taxon>Pseudomonadati</taxon>
        <taxon>Bacteroidota</taxon>
        <taxon>Cytophagia</taxon>
        <taxon>Cytophagales</taxon>
        <taxon>Spirosomataceae</taxon>
        <taxon>Nibrella</taxon>
    </lineage>
</organism>
<dbReference type="Proteomes" id="UP001500936">
    <property type="component" value="Unassembled WGS sequence"/>
</dbReference>
<evidence type="ECO:0000313" key="5">
    <source>
        <dbReference type="Proteomes" id="UP001500936"/>
    </source>
</evidence>
<sequence>MTTMKKSLTFAFILLSLVSMAQNRDPDVDKLAIQSSRYWLDIDYVGDGIVGHRLDIHLPKNGAGPFPIVVCIYGSAWRSNSSKGATFSTGLGQTLLENGFAVASINHRSSSDATFPAQIQDVKAAVRFVRANAARFGLDNSFIGITGWSSGGHLSALTGTTNGVKKETINGLEVDIEGSLGKFTQTGSQVDAVVDWFGPTDFLIMDSCGSSFSHNEAKSPESLLMGGPIQENKDKVALANPISYVRRGNPPFLLFHGNKDPLVPHCQSEKLFEKLQATSVKSELVIVPEGGHGPGVLIDAYYNKAIAFLKAQRDVVAGKR</sequence>
<gene>
    <name evidence="4" type="ORF">GCM10023187_00230</name>
</gene>
<proteinExistence type="predicted"/>
<feature type="signal peptide" evidence="2">
    <location>
        <begin position="1"/>
        <end position="21"/>
    </location>
</feature>
<keyword evidence="5" id="KW-1185">Reference proteome</keyword>